<dbReference type="PANTHER" id="PTHR47326">
    <property type="entry name" value="TRANSPOSABLE ELEMENT TC3 TRANSPOSASE-LIKE PROTEIN"/>
    <property type="match status" value="1"/>
</dbReference>
<dbReference type="Gene3D" id="3.30.420.10">
    <property type="entry name" value="Ribonuclease H-like superfamily/Ribonuclease H"/>
    <property type="match status" value="1"/>
</dbReference>
<evidence type="ECO:0008006" key="3">
    <source>
        <dbReference type="Google" id="ProtNLM"/>
    </source>
</evidence>
<dbReference type="OrthoDB" id="6628920at2759"/>
<protein>
    <recommendedName>
        <fullName evidence="3">Transposase, type 1</fullName>
    </recommendedName>
</protein>
<gene>
    <name evidence="1" type="ORF">CINCED_3A019773</name>
</gene>
<reference evidence="1 2" key="1">
    <citation type="submission" date="2019-08" db="EMBL/GenBank/DDBJ databases">
        <authorList>
            <person name="Alioto T."/>
            <person name="Alioto T."/>
            <person name="Gomez Garrido J."/>
        </authorList>
    </citation>
    <scope>NUCLEOTIDE SEQUENCE [LARGE SCALE GENOMIC DNA]</scope>
</reference>
<accession>A0A5E4N324</accession>
<dbReference type="Proteomes" id="UP000325440">
    <property type="component" value="Unassembled WGS sequence"/>
</dbReference>
<evidence type="ECO:0000313" key="1">
    <source>
        <dbReference type="EMBL" id="VVC38379.1"/>
    </source>
</evidence>
<sequence length="89" mass="10423">MTQTHTGHVKLIFKRFGELMWVRYGLVGRKLIGPFFYDGTLNGRQYLNFLTNVLSRLLDDVSFDTQNRNRMFFQQDGEPAHNAILLDDI</sequence>
<dbReference type="EMBL" id="CABPRJ010001471">
    <property type="protein sequence ID" value="VVC38379.1"/>
    <property type="molecule type" value="Genomic_DNA"/>
</dbReference>
<dbReference type="AlphaFoldDB" id="A0A5E4N324"/>
<organism evidence="1 2">
    <name type="scientific">Cinara cedri</name>
    <dbReference type="NCBI Taxonomy" id="506608"/>
    <lineage>
        <taxon>Eukaryota</taxon>
        <taxon>Metazoa</taxon>
        <taxon>Ecdysozoa</taxon>
        <taxon>Arthropoda</taxon>
        <taxon>Hexapoda</taxon>
        <taxon>Insecta</taxon>
        <taxon>Pterygota</taxon>
        <taxon>Neoptera</taxon>
        <taxon>Paraneoptera</taxon>
        <taxon>Hemiptera</taxon>
        <taxon>Sternorrhyncha</taxon>
        <taxon>Aphidomorpha</taxon>
        <taxon>Aphidoidea</taxon>
        <taxon>Aphididae</taxon>
        <taxon>Lachninae</taxon>
        <taxon>Cinara</taxon>
    </lineage>
</organism>
<name>A0A5E4N324_9HEMI</name>
<proteinExistence type="predicted"/>
<evidence type="ECO:0000313" key="2">
    <source>
        <dbReference type="Proteomes" id="UP000325440"/>
    </source>
</evidence>
<dbReference type="InterPro" id="IPR036397">
    <property type="entry name" value="RNaseH_sf"/>
</dbReference>
<dbReference type="PANTHER" id="PTHR47326:SF1">
    <property type="entry name" value="HTH PSQ-TYPE DOMAIN-CONTAINING PROTEIN"/>
    <property type="match status" value="1"/>
</dbReference>
<keyword evidence="2" id="KW-1185">Reference proteome</keyword>
<dbReference type="GO" id="GO:0003676">
    <property type="term" value="F:nucleic acid binding"/>
    <property type="evidence" value="ECO:0007669"/>
    <property type="project" value="InterPro"/>
</dbReference>